<dbReference type="InterPro" id="IPR003474">
    <property type="entry name" value="Glcn_transporter"/>
</dbReference>
<keyword evidence="1" id="KW-0472">Membrane</keyword>
<dbReference type="GO" id="GO:0015128">
    <property type="term" value="F:gluconate transmembrane transporter activity"/>
    <property type="evidence" value="ECO:0007669"/>
    <property type="project" value="InterPro"/>
</dbReference>
<feature type="transmembrane region" description="Helical" evidence="1">
    <location>
        <begin position="12"/>
        <end position="29"/>
    </location>
</feature>
<dbReference type="GO" id="GO:0005886">
    <property type="term" value="C:plasma membrane"/>
    <property type="evidence" value="ECO:0007669"/>
    <property type="project" value="TreeGrafter"/>
</dbReference>
<evidence type="ECO:0000256" key="1">
    <source>
        <dbReference type="SAM" id="Phobius"/>
    </source>
</evidence>
<feature type="transmembrane region" description="Helical" evidence="1">
    <location>
        <begin position="110"/>
        <end position="135"/>
    </location>
</feature>
<feature type="transmembrane region" description="Helical" evidence="1">
    <location>
        <begin position="264"/>
        <end position="289"/>
    </location>
</feature>
<feature type="transmembrane region" description="Helical" evidence="1">
    <location>
        <begin position="36"/>
        <end position="54"/>
    </location>
</feature>
<dbReference type="RefSeq" id="WP_055286004.1">
    <property type="nucleotide sequence ID" value="NZ_CYYP01000005.1"/>
</dbReference>
<protein>
    <submittedName>
        <fullName evidence="2">Gnt-I system</fullName>
    </submittedName>
</protein>
<dbReference type="NCBIfam" id="TIGR00791">
    <property type="entry name" value="gntP"/>
    <property type="match status" value="1"/>
</dbReference>
<name>A0A174AS46_9ACTN</name>
<dbReference type="AlphaFoldDB" id="A0A174AS46"/>
<dbReference type="PIRSF" id="PIRSF002746">
    <property type="entry name" value="Gluconate_transporter"/>
    <property type="match status" value="1"/>
</dbReference>
<feature type="transmembrane region" description="Helical" evidence="1">
    <location>
        <begin position="428"/>
        <end position="452"/>
    </location>
</feature>
<dbReference type="Pfam" id="PF02447">
    <property type="entry name" value="GntP_permease"/>
    <property type="match status" value="1"/>
</dbReference>
<sequence length="453" mass="46637">MSDPTFMADPTRLVIAAIVGIALLLALIIKFKLHPVLSMMVSALVIGIGAGMPLDMVADTVTKGVGTTLQNIALLIGLGSMFGQILEESGGAKKIAQTFINTFGQGHSSWALGITGLVIGTTVFFEAGVVVLIPLAFSVASQTKKSTLYYGIALLAGLAAGYAFVPPSAGSVLVAGTLGVDLGTMILVGIPTAFIAMAIAGVIWGRNVGGRIFTDVPEHFTSAEGASDDKELPSFGMVLAIVLTPLCLILLGTLSSYIPMPAELASVLAFLGKPFVALTFATLVAMYLLGARRGYSGAELKALLDRSLKPVGMILLVIACGGVIRWMLQDCGLGQVIGPMLEASPLPLVVVAFLIAVMVRASVGSSIVAMTMASGIMAAMPAVAGASVLMRAAICLAICGGATALSHVNDAGFWMCSSFLEIDEKTTLKSWTVMETLIGLSGLACALVISFFA</sequence>
<accession>A0A174AS46</accession>
<feature type="transmembrane region" description="Helical" evidence="1">
    <location>
        <begin position="310"/>
        <end position="328"/>
    </location>
</feature>
<feature type="transmembrane region" description="Helical" evidence="1">
    <location>
        <begin position="348"/>
        <end position="376"/>
    </location>
</feature>
<feature type="transmembrane region" description="Helical" evidence="1">
    <location>
        <begin position="147"/>
        <end position="165"/>
    </location>
</feature>
<feature type="transmembrane region" description="Helical" evidence="1">
    <location>
        <begin position="388"/>
        <end position="408"/>
    </location>
</feature>
<gene>
    <name evidence="2" type="primary">gntT</name>
    <name evidence="2" type="ORF">ERS852381_00817</name>
</gene>
<organism evidence="2 3">
    <name type="scientific">Collinsella aerofaciens</name>
    <dbReference type="NCBI Taxonomy" id="74426"/>
    <lineage>
        <taxon>Bacteria</taxon>
        <taxon>Bacillati</taxon>
        <taxon>Actinomycetota</taxon>
        <taxon>Coriobacteriia</taxon>
        <taxon>Coriobacteriales</taxon>
        <taxon>Coriobacteriaceae</taxon>
        <taxon>Collinsella</taxon>
    </lineage>
</organism>
<evidence type="ECO:0000313" key="3">
    <source>
        <dbReference type="Proteomes" id="UP000095468"/>
    </source>
</evidence>
<feature type="transmembrane region" description="Helical" evidence="1">
    <location>
        <begin position="185"/>
        <end position="204"/>
    </location>
</feature>
<evidence type="ECO:0000313" key="2">
    <source>
        <dbReference type="EMBL" id="CUN90286.1"/>
    </source>
</evidence>
<dbReference type="Proteomes" id="UP000095468">
    <property type="component" value="Unassembled WGS sequence"/>
</dbReference>
<proteinExistence type="predicted"/>
<keyword evidence="1" id="KW-0812">Transmembrane</keyword>
<dbReference type="PANTHER" id="PTHR30354">
    <property type="entry name" value="GNT FAMILY GLUCONATE TRANSPORTER"/>
    <property type="match status" value="1"/>
</dbReference>
<feature type="transmembrane region" description="Helical" evidence="1">
    <location>
        <begin position="235"/>
        <end position="258"/>
    </location>
</feature>
<reference evidence="2 3" key="1">
    <citation type="submission" date="2015-09" db="EMBL/GenBank/DDBJ databases">
        <authorList>
            <consortium name="Pathogen Informatics"/>
        </authorList>
    </citation>
    <scope>NUCLEOTIDE SEQUENCE [LARGE SCALE GENOMIC DNA]</scope>
    <source>
        <strain evidence="2 3">2789STDY5608823</strain>
    </source>
</reference>
<keyword evidence="1" id="KW-1133">Transmembrane helix</keyword>
<dbReference type="EMBL" id="CYYP01000005">
    <property type="protein sequence ID" value="CUN90286.1"/>
    <property type="molecule type" value="Genomic_DNA"/>
</dbReference>
<dbReference type="PANTHER" id="PTHR30354:SF25">
    <property type="entry name" value="INNER MEMBRANE PERMEASE YGBN"/>
    <property type="match status" value="1"/>
</dbReference>